<keyword evidence="2" id="KW-1185">Reference proteome</keyword>
<proteinExistence type="predicted"/>
<dbReference type="AlphaFoldDB" id="A0A286TZR2"/>
<dbReference type="EMBL" id="BAOS01000022">
    <property type="protein sequence ID" value="GAX61348.1"/>
    <property type="molecule type" value="Genomic_DNA"/>
</dbReference>
<comment type="caution">
    <text evidence="1">The sequence shown here is derived from an EMBL/GenBank/DDBJ whole genome shotgun (WGS) entry which is preliminary data.</text>
</comment>
<gene>
    <name evidence="1" type="ORF">SCALIN_C22_0058</name>
</gene>
<dbReference type="Proteomes" id="UP000218542">
    <property type="component" value="Unassembled WGS sequence"/>
</dbReference>
<evidence type="ECO:0000313" key="2">
    <source>
        <dbReference type="Proteomes" id="UP000218542"/>
    </source>
</evidence>
<sequence length="109" mass="11707">MFSAIAASSNNAAQCGVGIESLIKQASDTALMLNELLKSDELKALMNSGVLNSKTVYTVGQDGCALTNCKDDQPERVGIAICNRDLQRAVGFLVRFGKRFGHLLDDKKS</sequence>
<reference evidence="2" key="1">
    <citation type="journal article" date="2017" name="Environ. Microbiol. Rep.">
        <title>Genetic Diversity of Marine Anaerobic Ammonium-Oxidizing Bacteria as Revealed by Genomic and Proteomic Analyses of 'Candidatus Scalindua japonica'.</title>
        <authorList>
            <person name="Oshiki M."/>
            <person name="Mizuto K."/>
            <person name="Kimura Z."/>
            <person name="Kindaichi T."/>
            <person name="Satoh H."/>
            <person name="Okabe S."/>
        </authorList>
    </citation>
    <scope>NUCLEOTIDE SEQUENCE [LARGE SCALE GENOMIC DNA]</scope>
    <source>
        <strain evidence="2">husup-a2</strain>
    </source>
</reference>
<accession>A0A286TZR2</accession>
<protein>
    <submittedName>
        <fullName evidence="1">Ni2+-binding GTPase</fullName>
    </submittedName>
</protein>
<evidence type="ECO:0000313" key="1">
    <source>
        <dbReference type="EMBL" id="GAX61348.1"/>
    </source>
</evidence>
<organism evidence="1 2">
    <name type="scientific">Candidatus Scalindua japonica</name>
    <dbReference type="NCBI Taxonomy" id="1284222"/>
    <lineage>
        <taxon>Bacteria</taxon>
        <taxon>Pseudomonadati</taxon>
        <taxon>Planctomycetota</taxon>
        <taxon>Candidatus Brocadiia</taxon>
        <taxon>Candidatus Brocadiales</taxon>
        <taxon>Candidatus Scalinduaceae</taxon>
        <taxon>Candidatus Scalindua</taxon>
    </lineage>
</organism>
<name>A0A286TZR2_9BACT</name>